<dbReference type="EMBL" id="CAJVPS010000466">
    <property type="protein sequence ID" value="CAG8488140.1"/>
    <property type="molecule type" value="Genomic_DNA"/>
</dbReference>
<evidence type="ECO:0000313" key="3">
    <source>
        <dbReference type="Proteomes" id="UP000789508"/>
    </source>
</evidence>
<evidence type="ECO:0000256" key="1">
    <source>
        <dbReference type="SAM" id="Phobius"/>
    </source>
</evidence>
<dbReference type="AlphaFoldDB" id="A0A9N8ZG39"/>
<keyword evidence="1" id="KW-0812">Transmembrane</keyword>
<proteinExistence type="predicted"/>
<dbReference type="Proteomes" id="UP000789508">
    <property type="component" value="Unassembled WGS sequence"/>
</dbReference>
<feature type="transmembrane region" description="Helical" evidence="1">
    <location>
        <begin position="64"/>
        <end position="84"/>
    </location>
</feature>
<keyword evidence="1" id="KW-1133">Transmembrane helix</keyword>
<feature type="transmembrane region" description="Helical" evidence="1">
    <location>
        <begin position="188"/>
        <end position="211"/>
    </location>
</feature>
<organism evidence="2 3">
    <name type="scientific">Ambispora leptoticha</name>
    <dbReference type="NCBI Taxonomy" id="144679"/>
    <lineage>
        <taxon>Eukaryota</taxon>
        <taxon>Fungi</taxon>
        <taxon>Fungi incertae sedis</taxon>
        <taxon>Mucoromycota</taxon>
        <taxon>Glomeromycotina</taxon>
        <taxon>Glomeromycetes</taxon>
        <taxon>Archaeosporales</taxon>
        <taxon>Ambisporaceae</taxon>
        <taxon>Ambispora</taxon>
    </lineage>
</organism>
<comment type="caution">
    <text evidence="2">The sequence shown here is derived from an EMBL/GenBank/DDBJ whole genome shotgun (WGS) entry which is preliminary data.</text>
</comment>
<keyword evidence="3" id="KW-1185">Reference proteome</keyword>
<feature type="transmembrane region" description="Helical" evidence="1">
    <location>
        <begin position="156"/>
        <end position="176"/>
    </location>
</feature>
<evidence type="ECO:0000313" key="2">
    <source>
        <dbReference type="EMBL" id="CAG8488140.1"/>
    </source>
</evidence>
<name>A0A9N8ZG39_9GLOM</name>
<feature type="transmembrane region" description="Helical" evidence="1">
    <location>
        <begin position="96"/>
        <end position="120"/>
    </location>
</feature>
<keyword evidence="1" id="KW-0472">Membrane</keyword>
<accession>A0A9N8ZG39</accession>
<reference evidence="2" key="1">
    <citation type="submission" date="2021-06" db="EMBL/GenBank/DDBJ databases">
        <authorList>
            <person name="Kallberg Y."/>
            <person name="Tangrot J."/>
            <person name="Rosling A."/>
        </authorList>
    </citation>
    <scope>NUCLEOTIDE SEQUENCE</scope>
    <source>
        <strain evidence="2">FL130A</strain>
    </source>
</reference>
<protein>
    <submittedName>
        <fullName evidence="2">8908_t:CDS:1</fullName>
    </submittedName>
</protein>
<sequence>MDVSDDDNGQIVSENGTTDIEVDSVEEVAIGIRRFDLTIQKPYILTTLPPNPILEAIENLGFKAVFALSVILSLHLAGGSIFMLAKHGCIIIVAKVFLYIFLAFDIGLRVSVGCYALYVGAKDDDFQWGLIYSFLLFIGKEDIVNLMEEYRSATPWDIYTFLNSALALVAYVLIFLGSECTIGSQCYLITSSLLAAACATCAKCLWVLLWFHFDKEL</sequence>
<dbReference type="OrthoDB" id="10334808at2759"/>
<gene>
    <name evidence="2" type="ORF">ALEPTO_LOCUS2839</name>
</gene>